<protein>
    <recommendedName>
        <fullName evidence="1">site-specific DNA-methyltransferase (adenine-specific)</fullName>
        <ecNumber evidence="1">2.1.1.72</ecNumber>
    </recommendedName>
</protein>
<dbReference type="InterPro" id="IPR046817">
    <property type="entry name" value="MmeI_N"/>
</dbReference>
<feature type="domain" description="MmeI-like N-terminal" evidence="5">
    <location>
        <begin position="12"/>
        <end position="172"/>
    </location>
</feature>
<evidence type="ECO:0000256" key="1">
    <source>
        <dbReference type="ARBA" id="ARBA00011900"/>
    </source>
</evidence>
<dbReference type="InterPro" id="IPR002052">
    <property type="entry name" value="DNA_methylase_N6_adenine_CS"/>
</dbReference>
<keyword evidence="9" id="KW-1185">Reference proteome</keyword>
<dbReference type="PROSITE" id="PS00092">
    <property type="entry name" value="N6_MTASE"/>
    <property type="match status" value="1"/>
</dbReference>
<dbReference type="InterPro" id="IPR046820">
    <property type="entry name" value="MmeI_TRD"/>
</dbReference>
<name>A0ABY7GZT1_9BACT</name>
<evidence type="ECO:0000259" key="7">
    <source>
        <dbReference type="Pfam" id="PF20473"/>
    </source>
</evidence>
<dbReference type="Gene3D" id="3.40.50.150">
    <property type="entry name" value="Vaccinia Virus protein VP39"/>
    <property type="match status" value="1"/>
</dbReference>
<feature type="domain" description="MmeI-like target recognition" evidence="6">
    <location>
        <begin position="723"/>
        <end position="784"/>
    </location>
</feature>
<dbReference type="SUPFAM" id="SSF53335">
    <property type="entry name" value="S-adenosyl-L-methionine-dependent methyltransferases"/>
    <property type="match status" value="1"/>
</dbReference>
<dbReference type="Pfam" id="PF20466">
    <property type="entry name" value="MmeI_TRD"/>
    <property type="match status" value="1"/>
</dbReference>
<feature type="domain" description="MmeI-like DNA-methyltransferase" evidence="7">
    <location>
        <begin position="287"/>
        <end position="514"/>
    </location>
</feature>
<dbReference type="PANTHER" id="PTHR33841">
    <property type="entry name" value="DNA METHYLTRANSFERASE YEEA-RELATED"/>
    <property type="match status" value="1"/>
</dbReference>
<evidence type="ECO:0000256" key="2">
    <source>
        <dbReference type="ARBA" id="ARBA00022603"/>
    </source>
</evidence>
<dbReference type="InterPro" id="IPR029063">
    <property type="entry name" value="SAM-dependent_MTases_sf"/>
</dbReference>
<dbReference type="EMBL" id="CP114040">
    <property type="protein sequence ID" value="WAS92516.1"/>
    <property type="molecule type" value="Genomic_DNA"/>
</dbReference>
<dbReference type="InterPro" id="IPR046816">
    <property type="entry name" value="MmeI_Mtase"/>
</dbReference>
<evidence type="ECO:0000256" key="3">
    <source>
        <dbReference type="ARBA" id="ARBA00022679"/>
    </source>
</evidence>
<evidence type="ECO:0000259" key="6">
    <source>
        <dbReference type="Pfam" id="PF20466"/>
    </source>
</evidence>
<dbReference type="InterPro" id="IPR050953">
    <property type="entry name" value="N4_N6_ade-DNA_methylase"/>
</dbReference>
<evidence type="ECO:0000259" key="5">
    <source>
        <dbReference type="Pfam" id="PF20464"/>
    </source>
</evidence>
<dbReference type="RefSeq" id="WP_269034873.1">
    <property type="nucleotide sequence ID" value="NZ_CP114040.1"/>
</dbReference>
<comment type="catalytic activity">
    <reaction evidence="4">
        <text>a 2'-deoxyadenosine in DNA + S-adenosyl-L-methionine = an N(6)-methyl-2'-deoxyadenosine in DNA + S-adenosyl-L-homocysteine + H(+)</text>
        <dbReference type="Rhea" id="RHEA:15197"/>
        <dbReference type="Rhea" id="RHEA-COMP:12418"/>
        <dbReference type="Rhea" id="RHEA-COMP:12419"/>
        <dbReference type="ChEBI" id="CHEBI:15378"/>
        <dbReference type="ChEBI" id="CHEBI:57856"/>
        <dbReference type="ChEBI" id="CHEBI:59789"/>
        <dbReference type="ChEBI" id="CHEBI:90615"/>
        <dbReference type="ChEBI" id="CHEBI:90616"/>
        <dbReference type="EC" id="2.1.1.72"/>
    </reaction>
</comment>
<evidence type="ECO:0000256" key="4">
    <source>
        <dbReference type="ARBA" id="ARBA00047942"/>
    </source>
</evidence>
<keyword evidence="2 8" id="KW-0489">Methyltransferase</keyword>
<dbReference type="Pfam" id="PF20473">
    <property type="entry name" value="MmeI_Mtase"/>
    <property type="match status" value="1"/>
</dbReference>
<dbReference type="PRINTS" id="PR00507">
    <property type="entry name" value="N12N6MTFRASE"/>
</dbReference>
<dbReference type="Proteomes" id="UP001164459">
    <property type="component" value="Chromosome"/>
</dbReference>
<dbReference type="EC" id="2.1.1.72" evidence="1"/>
<evidence type="ECO:0000313" key="9">
    <source>
        <dbReference type="Proteomes" id="UP001164459"/>
    </source>
</evidence>
<organism evidence="8 9">
    <name type="scientific">Nannocystis punicea</name>
    <dbReference type="NCBI Taxonomy" id="2995304"/>
    <lineage>
        <taxon>Bacteria</taxon>
        <taxon>Pseudomonadati</taxon>
        <taxon>Myxococcota</taxon>
        <taxon>Polyangia</taxon>
        <taxon>Nannocystales</taxon>
        <taxon>Nannocystaceae</taxon>
        <taxon>Nannocystis</taxon>
    </lineage>
</organism>
<accession>A0ABY7GZT1</accession>
<dbReference type="GO" id="GO:0032259">
    <property type="term" value="P:methylation"/>
    <property type="evidence" value="ECO:0007669"/>
    <property type="project" value="UniProtKB-KW"/>
</dbReference>
<evidence type="ECO:0000313" key="8">
    <source>
        <dbReference type="EMBL" id="WAS92516.1"/>
    </source>
</evidence>
<sequence length="896" mass="99765">MSEGPPIEQRLADFAAHAGELAGDRAGDAEAFCERLFRAFGWDDLRHAGASFAPRNTAAPARLGWRSSFLLELWPRGTRLDRRRHQAFEHWQYHTHHPQFVALCNFDELVLHDFAAQFTEPLDTLAVAALPRDHAALTFLLREPRAPRFRNDRVALTREAADHLATVFNLLVVRGVDRDVAQRFTLRCVAEQLAAGLDLAHADGIGLSAPPGPLELTAEERGYLARAAEADWSRVQLPVFGALFQSGMDRERRHALGAHFTSEADIQRIVLPTLVRPWRERIEAAATREQSLALHAELAQVRVLDPACGSGNFLYVAYRELLRLELELLLQIDAASESGPLIRPRVSVRNFFGLDKDPFAVELARLTLLLGQVTARHDLGVSPDPLAVRRDDLRDNLRVADALFTDWPAADVILGNPPFQAKNKMQREFGPEYLRRLRDAYPDVSGRADYCVYWFRRAHDHLPPDGRAGLVGTNTIRQNESRDSGLGPIARSGTITEAVAAEVWSGDAAVNVSIVNWIKRPDLPGKKFLAWQTGDAAHSPWHTVVVDRIGPSLSPDTDVSAARPLRSNLAAARCYQGQTTGHEGFLLPSAEASALRAHASHDAAVLFPYLGGDDLLGRKDGAPSRCVIDFGERDLSAAEAFAGPFARVADTVLPDRRRAAAEEQRRNADLQRTRPGARINRHHAGFLDRWWRLSWRRGEMLEALAPLHRFIACVRVTRRPIFEFVSAQIRPSDALVVFALDDDYSFGVLQSAAHWQWFTARCSTLKRDFRYTSSTVWDAFPWPQAPSVAQVHQVAAAARDLRALRSAALLEHDCSRRELYRRLDGPLRDAHERLDRAVDAAYGLRGDPLRFLFDLNLELTERERSGEAIVGPGLAALAPDDELRATCTSTDCIAPA</sequence>
<gene>
    <name evidence="8" type="ORF">O0S08_40570</name>
</gene>
<reference evidence="8" key="1">
    <citation type="submission" date="2022-11" db="EMBL/GenBank/DDBJ databases">
        <title>Minimal conservation of predation-associated metabolite biosynthetic gene clusters underscores biosynthetic potential of Myxococcota including descriptions for ten novel species: Archangium lansinium sp. nov., Myxococcus landrumus sp. nov., Nannocystis bai.</title>
        <authorList>
            <person name="Ahearne A."/>
            <person name="Stevens C."/>
            <person name="Dowd S."/>
        </authorList>
    </citation>
    <scope>NUCLEOTIDE SEQUENCE</scope>
    <source>
        <strain evidence="8">Fl3</strain>
    </source>
</reference>
<proteinExistence type="predicted"/>
<dbReference type="GO" id="GO:0008168">
    <property type="term" value="F:methyltransferase activity"/>
    <property type="evidence" value="ECO:0007669"/>
    <property type="project" value="UniProtKB-KW"/>
</dbReference>
<keyword evidence="3" id="KW-0808">Transferase</keyword>
<dbReference type="PANTHER" id="PTHR33841:SF1">
    <property type="entry name" value="DNA METHYLTRANSFERASE A"/>
    <property type="match status" value="1"/>
</dbReference>
<dbReference type="Pfam" id="PF20464">
    <property type="entry name" value="MmeI_N"/>
    <property type="match status" value="1"/>
</dbReference>